<dbReference type="InterPro" id="IPR003012">
    <property type="entry name" value="Tet_transcr_reg_TetR"/>
</dbReference>
<dbReference type="PANTHER" id="PTHR30055">
    <property type="entry name" value="HTH-TYPE TRANSCRIPTIONAL REGULATOR RUTR"/>
    <property type="match status" value="1"/>
</dbReference>
<keyword evidence="8" id="KW-1185">Reference proteome</keyword>
<dbReference type="InterPro" id="IPR001647">
    <property type="entry name" value="HTH_TetR"/>
</dbReference>
<feature type="domain" description="HTH tetR-type" evidence="6">
    <location>
        <begin position="2"/>
        <end position="62"/>
    </location>
</feature>
<reference evidence="7" key="1">
    <citation type="submission" date="2024-05" db="EMBL/GenBank/DDBJ databases">
        <title>30 novel species of actinomycetes from the DSMZ collection.</title>
        <authorList>
            <person name="Nouioui I."/>
        </authorList>
    </citation>
    <scope>NUCLEOTIDE SEQUENCE</scope>
    <source>
        <strain evidence="7">DSM 40473</strain>
    </source>
</reference>
<evidence type="ECO:0000256" key="3">
    <source>
        <dbReference type="ARBA" id="ARBA00023125"/>
    </source>
</evidence>
<dbReference type="Gene3D" id="1.10.357.10">
    <property type="entry name" value="Tetracycline Repressor, domain 2"/>
    <property type="match status" value="1"/>
</dbReference>
<keyword evidence="3 5" id="KW-0238">DNA-binding</keyword>
<dbReference type="Proteomes" id="UP001180531">
    <property type="component" value="Unassembled WGS sequence"/>
</dbReference>
<dbReference type="RefSeq" id="WP_311607067.1">
    <property type="nucleotide sequence ID" value="NZ_JAVRFI010000001.1"/>
</dbReference>
<protein>
    <submittedName>
        <fullName evidence="7">TetR/AcrR family transcriptional regulator C-terminal domain-containing protein</fullName>
    </submittedName>
</protein>
<dbReference type="SUPFAM" id="SSF46689">
    <property type="entry name" value="Homeodomain-like"/>
    <property type="match status" value="1"/>
</dbReference>
<dbReference type="Pfam" id="PF00440">
    <property type="entry name" value="TetR_N"/>
    <property type="match status" value="1"/>
</dbReference>
<dbReference type="InterPro" id="IPR004111">
    <property type="entry name" value="Repressor_TetR_C"/>
</dbReference>
<organism evidence="7 8">
    <name type="scientific">Streptomyces hesseae</name>
    <dbReference type="NCBI Taxonomy" id="3075519"/>
    <lineage>
        <taxon>Bacteria</taxon>
        <taxon>Bacillati</taxon>
        <taxon>Actinomycetota</taxon>
        <taxon>Actinomycetes</taxon>
        <taxon>Kitasatosporales</taxon>
        <taxon>Streptomycetaceae</taxon>
        <taxon>Streptomyces</taxon>
    </lineage>
</organism>
<gene>
    <name evidence="7" type="ORF">RM609_01010</name>
</gene>
<sequence length="180" mass="19084">MPLDRSIVLKAALEQLDEVGLDEFSTRKLAAALGVRVGALYWHYASKQALLDAIAEHIAADATAVPLPDGNWAEQLAAIAQALRDAMLAHTDGARVIACMSAPGPMARAFFERLVTVLREAGLDAVTAASAGDVLTSYVNGFTVEEQARGIRRQSRAERDRLFGFGVSVVIGGLRPLVGG</sequence>
<dbReference type="EMBL" id="JAVRFI010000001">
    <property type="protein sequence ID" value="MDT0447688.1"/>
    <property type="molecule type" value="Genomic_DNA"/>
</dbReference>
<name>A0ABU2SFI6_9ACTN</name>
<dbReference type="PRINTS" id="PR00400">
    <property type="entry name" value="TETREPRESSOR"/>
</dbReference>
<evidence type="ECO:0000256" key="5">
    <source>
        <dbReference type="PROSITE-ProRule" id="PRU00335"/>
    </source>
</evidence>
<comment type="caution">
    <text evidence="7">The sequence shown here is derived from an EMBL/GenBank/DDBJ whole genome shotgun (WGS) entry which is preliminary data.</text>
</comment>
<evidence type="ECO:0000256" key="4">
    <source>
        <dbReference type="ARBA" id="ARBA00023163"/>
    </source>
</evidence>
<dbReference type="PRINTS" id="PR00455">
    <property type="entry name" value="HTHTETR"/>
</dbReference>
<evidence type="ECO:0000313" key="7">
    <source>
        <dbReference type="EMBL" id="MDT0447688.1"/>
    </source>
</evidence>
<dbReference type="Gene3D" id="1.10.10.60">
    <property type="entry name" value="Homeodomain-like"/>
    <property type="match status" value="1"/>
</dbReference>
<keyword evidence="4" id="KW-0804">Transcription</keyword>
<dbReference type="InterPro" id="IPR036271">
    <property type="entry name" value="Tet_transcr_reg_TetR-rel_C_sf"/>
</dbReference>
<evidence type="ECO:0000313" key="8">
    <source>
        <dbReference type="Proteomes" id="UP001180531"/>
    </source>
</evidence>
<evidence type="ECO:0000256" key="1">
    <source>
        <dbReference type="ARBA" id="ARBA00022491"/>
    </source>
</evidence>
<keyword evidence="2" id="KW-0805">Transcription regulation</keyword>
<dbReference type="SUPFAM" id="SSF48498">
    <property type="entry name" value="Tetracyclin repressor-like, C-terminal domain"/>
    <property type="match status" value="1"/>
</dbReference>
<dbReference type="InterPro" id="IPR050109">
    <property type="entry name" value="HTH-type_TetR-like_transc_reg"/>
</dbReference>
<accession>A0ABU2SFI6</accession>
<dbReference type="InterPro" id="IPR009057">
    <property type="entry name" value="Homeodomain-like_sf"/>
</dbReference>
<dbReference type="Pfam" id="PF02909">
    <property type="entry name" value="TetR_C_1"/>
    <property type="match status" value="1"/>
</dbReference>
<keyword evidence="1" id="KW-0678">Repressor</keyword>
<dbReference type="PANTHER" id="PTHR30055:SF151">
    <property type="entry name" value="TRANSCRIPTIONAL REGULATORY PROTEIN"/>
    <property type="match status" value="1"/>
</dbReference>
<proteinExistence type="predicted"/>
<dbReference type="PROSITE" id="PS50977">
    <property type="entry name" value="HTH_TETR_2"/>
    <property type="match status" value="1"/>
</dbReference>
<feature type="DNA-binding region" description="H-T-H motif" evidence="5">
    <location>
        <begin position="25"/>
        <end position="44"/>
    </location>
</feature>
<evidence type="ECO:0000256" key="2">
    <source>
        <dbReference type="ARBA" id="ARBA00023015"/>
    </source>
</evidence>
<evidence type="ECO:0000259" key="6">
    <source>
        <dbReference type="PROSITE" id="PS50977"/>
    </source>
</evidence>